<sequence length="464" mass="49091">MHDPHSERMSGSETRAAGGLALVFAFRMLGMFMVLPVLATYGMDLAGATPALIGLAIGAYGLTQAVLQIPFGIISDRIGRRPVIYLGLVIFALGSVLAAQADSIWGVIAGRILQGAGAISAAVMALLSDLTREQHRTKAMAMIGMSIGLSFAVAMVVGPLLTRTFGLSGLFLATAGMALVGIALIVFVVPASNTQFHHRESGVAKQALGPTLRHPDLLRLDVGIFVLHAILMASFVALPLAFVERGGLPKEEHWWVYLTALLISFFAMIPFIIYGEKKRKMKRVLLGAVSVLLLTELFFWELGNSLSALVIGTVIFFTAFNLLEASLPSLISKVSPAGGKGTAMGVYSTSQFLGAALGGILGGWMFQHGGLTTVFLGCAALCAIWLVVAVTMNEPPYVTSLRMPLSPEALREAGLSERLKAVPGVTDAVVVADEAAIYIKLDTQILDRSTLERLVNPASAASEA</sequence>
<dbReference type="InterPro" id="IPR050171">
    <property type="entry name" value="MFS_Transporters"/>
</dbReference>
<dbReference type="PROSITE" id="PS50850">
    <property type="entry name" value="MFS"/>
    <property type="match status" value="1"/>
</dbReference>
<dbReference type="GO" id="GO:0022857">
    <property type="term" value="F:transmembrane transporter activity"/>
    <property type="evidence" value="ECO:0007669"/>
    <property type="project" value="InterPro"/>
</dbReference>
<feature type="transmembrane region" description="Helical" evidence="7">
    <location>
        <begin position="372"/>
        <end position="392"/>
    </location>
</feature>
<evidence type="ECO:0000256" key="1">
    <source>
        <dbReference type="ARBA" id="ARBA00004651"/>
    </source>
</evidence>
<keyword evidence="3" id="KW-1003">Cell membrane</keyword>
<dbReference type="Gene3D" id="1.20.1250.20">
    <property type="entry name" value="MFS general substrate transporter like domains"/>
    <property type="match status" value="1"/>
</dbReference>
<evidence type="ECO:0000256" key="3">
    <source>
        <dbReference type="ARBA" id="ARBA00022475"/>
    </source>
</evidence>
<protein>
    <submittedName>
        <fullName evidence="9">Inner membrane transport protein YajR</fullName>
    </submittedName>
</protein>
<accession>A0A1Q9R030</accession>
<dbReference type="OrthoDB" id="9764259at2"/>
<evidence type="ECO:0000256" key="4">
    <source>
        <dbReference type="ARBA" id="ARBA00022692"/>
    </source>
</evidence>
<dbReference type="PANTHER" id="PTHR23517">
    <property type="entry name" value="RESISTANCE PROTEIN MDTM, PUTATIVE-RELATED-RELATED"/>
    <property type="match status" value="1"/>
</dbReference>
<dbReference type="RefSeq" id="WP_075805177.1">
    <property type="nucleotide sequence ID" value="NZ_MKZO01000041.1"/>
</dbReference>
<evidence type="ECO:0000313" key="10">
    <source>
        <dbReference type="Proteomes" id="UP000186736"/>
    </source>
</evidence>
<evidence type="ECO:0000259" key="8">
    <source>
        <dbReference type="PROSITE" id="PS50850"/>
    </source>
</evidence>
<dbReference type="Gene3D" id="3.30.70.100">
    <property type="match status" value="1"/>
</dbReference>
<evidence type="ECO:0000256" key="7">
    <source>
        <dbReference type="SAM" id="Phobius"/>
    </source>
</evidence>
<evidence type="ECO:0000256" key="2">
    <source>
        <dbReference type="ARBA" id="ARBA00022448"/>
    </source>
</evidence>
<feature type="transmembrane region" description="Helical" evidence="7">
    <location>
        <begin position="284"/>
        <end position="300"/>
    </location>
</feature>
<feature type="transmembrane region" description="Helical" evidence="7">
    <location>
        <begin position="254"/>
        <end position="272"/>
    </location>
</feature>
<feature type="transmembrane region" description="Helical" evidence="7">
    <location>
        <begin position="167"/>
        <end position="189"/>
    </location>
</feature>
<evidence type="ECO:0000256" key="5">
    <source>
        <dbReference type="ARBA" id="ARBA00022989"/>
    </source>
</evidence>
<dbReference type="Pfam" id="PF07690">
    <property type="entry name" value="MFS_1"/>
    <property type="match status" value="1"/>
</dbReference>
<comment type="caution">
    <text evidence="9">The sequence shown here is derived from an EMBL/GenBank/DDBJ whole genome shotgun (WGS) entry which is preliminary data.</text>
</comment>
<comment type="subcellular location">
    <subcellularLocation>
        <location evidence="1">Cell membrane</location>
        <topology evidence="1">Multi-pass membrane protein</topology>
    </subcellularLocation>
</comment>
<dbReference type="PANTHER" id="PTHR23517:SF2">
    <property type="entry name" value="MULTIDRUG RESISTANCE PROTEIN MDTH"/>
    <property type="match status" value="1"/>
</dbReference>
<dbReference type="CDD" id="cd17472">
    <property type="entry name" value="MFS_YajR_like"/>
    <property type="match status" value="1"/>
</dbReference>
<feature type="transmembrane region" description="Helical" evidence="7">
    <location>
        <begin position="83"/>
        <end position="101"/>
    </location>
</feature>
<organism evidence="9 10">
    <name type="scientific">Pseudomonas putida</name>
    <name type="common">Arthrobacter siderocapsulatus</name>
    <dbReference type="NCBI Taxonomy" id="303"/>
    <lineage>
        <taxon>Bacteria</taxon>
        <taxon>Pseudomonadati</taxon>
        <taxon>Pseudomonadota</taxon>
        <taxon>Gammaproteobacteria</taxon>
        <taxon>Pseudomonadales</taxon>
        <taxon>Pseudomonadaceae</taxon>
        <taxon>Pseudomonas</taxon>
    </lineage>
</organism>
<dbReference type="Pfam" id="PF21987">
    <property type="entry name" value="YajR_YAM"/>
    <property type="match status" value="1"/>
</dbReference>
<feature type="transmembrane region" description="Helical" evidence="7">
    <location>
        <begin position="139"/>
        <end position="161"/>
    </location>
</feature>
<dbReference type="InterPro" id="IPR036259">
    <property type="entry name" value="MFS_trans_sf"/>
</dbReference>
<feature type="transmembrane region" description="Helical" evidence="7">
    <location>
        <begin position="344"/>
        <end position="366"/>
    </location>
</feature>
<feature type="transmembrane region" description="Helical" evidence="7">
    <location>
        <begin position="306"/>
        <end position="323"/>
    </location>
</feature>
<keyword evidence="5 7" id="KW-1133">Transmembrane helix</keyword>
<evidence type="ECO:0000313" key="9">
    <source>
        <dbReference type="EMBL" id="OLS60652.1"/>
    </source>
</evidence>
<dbReference type="InterPro" id="IPR011701">
    <property type="entry name" value="MFS"/>
</dbReference>
<keyword evidence="2" id="KW-0813">Transport</keyword>
<keyword evidence="6 7" id="KW-0472">Membrane</keyword>
<gene>
    <name evidence="9" type="primary">yajR</name>
    <name evidence="9" type="ORF">PSEMO_44270</name>
</gene>
<dbReference type="SUPFAM" id="SSF103473">
    <property type="entry name" value="MFS general substrate transporter"/>
    <property type="match status" value="1"/>
</dbReference>
<reference evidence="9 10" key="1">
    <citation type="submission" date="2016-10" db="EMBL/GenBank/DDBJ databases">
        <title>Genome Sequence of Pseudomonas putida GM4FR.</title>
        <authorList>
            <person name="Poehlein A."/>
            <person name="Wemheuer F."/>
            <person name="Hollensteiner J."/>
            <person name="Wemheuer B."/>
        </authorList>
    </citation>
    <scope>NUCLEOTIDE SEQUENCE [LARGE SCALE GENOMIC DNA]</scope>
    <source>
        <strain evidence="9 10">GM4FR</strain>
    </source>
</reference>
<dbReference type="InterPro" id="IPR020846">
    <property type="entry name" value="MFS_dom"/>
</dbReference>
<dbReference type="AlphaFoldDB" id="A0A1Q9R030"/>
<evidence type="ECO:0000256" key="6">
    <source>
        <dbReference type="ARBA" id="ARBA00023136"/>
    </source>
</evidence>
<dbReference type="GO" id="GO:0005886">
    <property type="term" value="C:plasma membrane"/>
    <property type="evidence" value="ECO:0007669"/>
    <property type="project" value="UniProtKB-SubCell"/>
</dbReference>
<dbReference type="Proteomes" id="UP000186736">
    <property type="component" value="Unassembled WGS sequence"/>
</dbReference>
<dbReference type="EMBL" id="MKZO01000041">
    <property type="protein sequence ID" value="OLS60652.1"/>
    <property type="molecule type" value="Genomic_DNA"/>
</dbReference>
<dbReference type="InterPro" id="IPR054152">
    <property type="entry name" value="YajR_YAM"/>
</dbReference>
<feature type="domain" description="Major facilitator superfamily (MFS) profile" evidence="8">
    <location>
        <begin position="16"/>
        <end position="397"/>
    </location>
</feature>
<feature type="transmembrane region" description="Helical" evidence="7">
    <location>
        <begin position="51"/>
        <end position="71"/>
    </location>
</feature>
<keyword evidence="4 7" id="KW-0812">Transmembrane</keyword>
<feature type="transmembrane region" description="Helical" evidence="7">
    <location>
        <begin position="20"/>
        <end position="39"/>
    </location>
</feature>
<feature type="transmembrane region" description="Helical" evidence="7">
    <location>
        <begin position="107"/>
        <end position="127"/>
    </location>
</feature>
<proteinExistence type="predicted"/>
<name>A0A1Q9R030_PSEPU</name>
<feature type="transmembrane region" description="Helical" evidence="7">
    <location>
        <begin position="222"/>
        <end position="242"/>
    </location>
</feature>